<feature type="non-terminal residue" evidence="1">
    <location>
        <position position="62"/>
    </location>
</feature>
<comment type="caution">
    <text evidence="1">The sequence shown here is derived from an EMBL/GenBank/DDBJ whole genome shotgun (WGS) entry which is preliminary data.</text>
</comment>
<dbReference type="EMBL" id="CATNWA010018967">
    <property type="protein sequence ID" value="CAI9610519.1"/>
    <property type="molecule type" value="Genomic_DNA"/>
</dbReference>
<dbReference type="Proteomes" id="UP001162483">
    <property type="component" value="Unassembled WGS sequence"/>
</dbReference>
<gene>
    <name evidence="1" type="ORF">SPARVUS_LOCUS14422904</name>
</gene>
<accession>A0ABN9GNU2</accession>
<keyword evidence="2" id="KW-1185">Reference proteome</keyword>
<evidence type="ECO:0000313" key="2">
    <source>
        <dbReference type="Proteomes" id="UP001162483"/>
    </source>
</evidence>
<sequence>MRCLWYTFLFFEFRQGHRGPMIPLLPGGPMSCQSTPWLQPFSDVCECPPVMPVNAHQFHLPV</sequence>
<proteinExistence type="predicted"/>
<name>A0ABN9GNU2_9NEOB</name>
<protein>
    <submittedName>
        <fullName evidence="1">Uncharacterized protein</fullName>
    </submittedName>
</protein>
<organism evidence="1 2">
    <name type="scientific">Staurois parvus</name>
    <dbReference type="NCBI Taxonomy" id="386267"/>
    <lineage>
        <taxon>Eukaryota</taxon>
        <taxon>Metazoa</taxon>
        <taxon>Chordata</taxon>
        <taxon>Craniata</taxon>
        <taxon>Vertebrata</taxon>
        <taxon>Euteleostomi</taxon>
        <taxon>Amphibia</taxon>
        <taxon>Batrachia</taxon>
        <taxon>Anura</taxon>
        <taxon>Neobatrachia</taxon>
        <taxon>Ranoidea</taxon>
        <taxon>Ranidae</taxon>
        <taxon>Staurois</taxon>
    </lineage>
</organism>
<reference evidence="1" key="1">
    <citation type="submission" date="2023-05" db="EMBL/GenBank/DDBJ databases">
        <authorList>
            <person name="Stuckert A."/>
        </authorList>
    </citation>
    <scope>NUCLEOTIDE SEQUENCE</scope>
</reference>
<evidence type="ECO:0000313" key="1">
    <source>
        <dbReference type="EMBL" id="CAI9610519.1"/>
    </source>
</evidence>